<evidence type="ECO:0000259" key="3">
    <source>
        <dbReference type="Pfam" id="PF14383"/>
    </source>
</evidence>
<feature type="domain" description="DUF3741" evidence="3">
    <location>
        <begin position="141"/>
        <end position="167"/>
    </location>
</feature>
<dbReference type="EMBL" id="BPVZ01000022">
    <property type="protein sequence ID" value="GKV05060.1"/>
    <property type="molecule type" value="Genomic_DNA"/>
</dbReference>
<keyword evidence="5" id="KW-1185">Reference proteome</keyword>
<feature type="compositionally biased region" description="Polar residues" evidence="1">
    <location>
        <begin position="437"/>
        <end position="468"/>
    </location>
</feature>
<dbReference type="AlphaFoldDB" id="A0AAV5J2E7"/>
<organism evidence="4 5">
    <name type="scientific">Rubroshorea leprosula</name>
    <dbReference type="NCBI Taxonomy" id="152421"/>
    <lineage>
        <taxon>Eukaryota</taxon>
        <taxon>Viridiplantae</taxon>
        <taxon>Streptophyta</taxon>
        <taxon>Embryophyta</taxon>
        <taxon>Tracheophyta</taxon>
        <taxon>Spermatophyta</taxon>
        <taxon>Magnoliopsida</taxon>
        <taxon>eudicotyledons</taxon>
        <taxon>Gunneridae</taxon>
        <taxon>Pentapetalae</taxon>
        <taxon>rosids</taxon>
        <taxon>malvids</taxon>
        <taxon>Malvales</taxon>
        <taxon>Dipterocarpaceae</taxon>
        <taxon>Rubroshorea</taxon>
    </lineage>
</organism>
<evidence type="ECO:0008006" key="6">
    <source>
        <dbReference type="Google" id="ProtNLM"/>
    </source>
</evidence>
<evidence type="ECO:0000259" key="2">
    <source>
        <dbReference type="Pfam" id="PF14309"/>
    </source>
</evidence>
<evidence type="ECO:0000313" key="5">
    <source>
        <dbReference type="Proteomes" id="UP001054252"/>
    </source>
</evidence>
<comment type="caution">
    <text evidence="4">The sequence shown here is derived from an EMBL/GenBank/DDBJ whole genome shotgun (WGS) entry which is preliminary data.</text>
</comment>
<dbReference type="Pfam" id="PF14309">
    <property type="entry name" value="DUF4378"/>
    <property type="match status" value="1"/>
</dbReference>
<gene>
    <name evidence="4" type="ORF">SLEP1_g17107</name>
</gene>
<reference evidence="4 5" key="1">
    <citation type="journal article" date="2021" name="Commun. Biol.">
        <title>The genome of Shorea leprosula (Dipterocarpaceae) highlights the ecological relevance of drought in aseasonal tropical rainforests.</title>
        <authorList>
            <person name="Ng K.K.S."/>
            <person name="Kobayashi M.J."/>
            <person name="Fawcett J.A."/>
            <person name="Hatakeyama M."/>
            <person name="Paape T."/>
            <person name="Ng C.H."/>
            <person name="Ang C.C."/>
            <person name="Tnah L.H."/>
            <person name="Lee C.T."/>
            <person name="Nishiyama T."/>
            <person name="Sese J."/>
            <person name="O'Brien M.J."/>
            <person name="Copetti D."/>
            <person name="Mohd Noor M.I."/>
            <person name="Ong R.C."/>
            <person name="Putra M."/>
            <person name="Sireger I.Z."/>
            <person name="Indrioko S."/>
            <person name="Kosugi Y."/>
            <person name="Izuno A."/>
            <person name="Isagi Y."/>
            <person name="Lee S.L."/>
            <person name="Shimizu K.K."/>
        </authorList>
    </citation>
    <scope>NUCLEOTIDE SEQUENCE [LARGE SCALE GENOMIC DNA]</scope>
    <source>
        <strain evidence="4">214</strain>
    </source>
</reference>
<feature type="region of interest" description="Disordered" evidence="1">
    <location>
        <begin position="435"/>
        <end position="492"/>
    </location>
</feature>
<name>A0AAV5J2E7_9ROSI</name>
<dbReference type="Proteomes" id="UP001054252">
    <property type="component" value="Unassembled WGS sequence"/>
</dbReference>
<dbReference type="PANTHER" id="PTHR37751:SF1">
    <property type="entry name" value="LOW PROTEIN: M-PHASE INDUCER PHOSPHATASE-LIKE PROTEIN"/>
    <property type="match status" value="1"/>
</dbReference>
<evidence type="ECO:0000313" key="4">
    <source>
        <dbReference type="EMBL" id="GKV05060.1"/>
    </source>
</evidence>
<dbReference type="InterPro" id="IPR025486">
    <property type="entry name" value="DUF4378"/>
</dbReference>
<protein>
    <recommendedName>
        <fullName evidence="6">DUF4378 domain-containing protein</fullName>
    </recommendedName>
</protein>
<dbReference type="Pfam" id="PF14383">
    <property type="entry name" value="VARLMGL"/>
    <property type="match status" value="1"/>
</dbReference>
<feature type="region of interest" description="Disordered" evidence="1">
    <location>
        <begin position="339"/>
        <end position="386"/>
    </location>
</feature>
<sequence length="679" mass="75952">MGRDWYWGGGKRSFPATIAATNTSKRDRHTSHTASTSSASGCISTIFHFFDFQHFQFPLHHQSPAAATSVSQKSNPFLPQELTSVKGIEAPRNRLESEEEEEIRSSTSLLSTSKDEILNIPSIKTGGNIRAKVEAPNNDLSSEISSSPATKTPTLVARLMGLDLLPDCSHLPSASSTPKSLHHNGQCRKTLPTKHRNSLDGDIRGTRSLPETPRLSAARRSDVDLYHRLSLQINKENMSPREELVLSRLASLKRKEQKTEDENRTPGYYSRQIVKQVKENVSREVGMDIANTVRNREELVTQFKAKKISNASAKVSEQSMPSCSLRLRLLEPQSKLAVPASLPQKPPSLEPQPQSIRPSPLKSKLQPVQEEQRPSKKSKKSSAERFSARLKKLVQEEPFVRPSTVTTPDKKCKKTPLSNNLLNISVPTLLPVKKDPSSSLATKFSQKQVPEAQTSTQNSLGSRSSQTYKKQETYPHPSRGGNGDRCNGAAAATSGVDGAEHEYITRILIRTGIDHDTQVSFTRWFSPSHPLDPSIFYYLEHFTVIPAAVPSKSSTSLHHRCNRKLLFHLVDEILVEILKSFFNTKPWVRNTSTRTIRHMRGSELIETLCSKIKCFPRADCRVLEDIDALIERDFLEMKLQHAVAYEEEGEGIAEEVERKILEDLVHEMAVELRGRNGAV</sequence>
<accession>A0AAV5J2E7</accession>
<feature type="domain" description="DUF4378" evidence="2">
    <location>
        <begin position="500"/>
        <end position="667"/>
    </location>
</feature>
<feature type="compositionally biased region" description="Basic residues" evidence="1">
    <location>
        <begin position="180"/>
        <end position="196"/>
    </location>
</feature>
<feature type="region of interest" description="Disordered" evidence="1">
    <location>
        <begin position="171"/>
        <end position="218"/>
    </location>
</feature>
<dbReference type="InterPro" id="IPR032795">
    <property type="entry name" value="DUF3741-assoc"/>
</dbReference>
<dbReference type="PANTHER" id="PTHR37751">
    <property type="entry name" value="LOW PROTEIN: M-PHASE INDUCER PHOSPHATASE-LIKE PROTEIN"/>
    <property type="match status" value="1"/>
</dbReference>
<proteinExistence type="predicted"/>
<feature type="region of interest" description="Disordered" evidence="1">
    <location>
        <begin position="17"/>
        <end position="37"/>
    </location>
</feature>
<evidence type="ECO:0000256" key="1">
    <source>
        <dbReference type="SAM" id="MobiDB-lite"/>
    </source>
</evidence>